<evidence type="ECO:0000313" key="2">
    <source>
        <dbReference type="Proteomes" id="UP000405524"/>
    </source>
</evidence>
<protein>
    <submittedName>
        <fullName evidence="1">Uncharacterized protein</fullName>
    </submittedName>
</protein>
<organism evidence="1 2">
    <name type="scientific">Collinsella intestinalis</name>
    <dbReference type="NCBI Taxonomy" id="147207"/>
    <lineage>
        <taxon>Bacteria</taxon>
        <taxon>Bacillati</taxon>
        <taxon>Actinomycetota</taxon>
        <taxon>Coriobacteriia</taxon>
        <taxon>Coriobacteriales</taxon>
        <taxon>Coriobacteriaceae</taxon>
        <taxon>Collinsella</taxon>
    </lineage>
</organism>
<dbReference type="GeneID" id="77465359"/>
<sequence>MTSKRCADCIHLAPWPERMKFAREHMETMPEDYPLWACMRHMANVRAVSPYDGTACIYFERGNRDEYVKEACR</sequence>
<dbReference type="RefSeq" id="WP_152063103.1">
    <property type="nucleotide sequence ID" value="NZ_CABWIC010000007.1"/>
</dbReference>
<evidence type="ECO:0000313" key="1">
    <source>
        <dbReference type="EMBL" id="VWL91606.1"/>
    </source>
</evidence>
<dbReference type="EMBL" id="CABWIC010000007">
    <property type="protein sequence ID" value="VWL91606.1"/>
    <property type="molecule type" value="Genomic_DNA"/>
</dbReference>
<proteinExistence type="predicted"/>
<dbReference type="Proteomes" id="UP000405524">
    <property type="component" value="Unassembled WGS sequence"/>
</dbReference>
<gene>
    <name evidence="1" type="ORF">JKKLCJKK_00368</name>
</gene>
<accession>A0A5K1ISM6</accession>
<name>A0A5K1ISM6_9ACTN</name>
<dbReference type="AlphaFoldDB" id="A0A5K1ISM6"/>
<reference evidence="1 2" key="1">
    <citation type="submission" date="2019-10" db="EMBL/GenBank/DDBJ databases">
        <authorList>
            <person name="Wolf R A."/>
        </authorList>
    </citation>
    <scope>NUCLEOTIDE SEQUENCE [LARGE SCALE GENOMIC DNA]</scope>
    <source>
        <strain evidence="1">Collinsella_intestinalis_DSM_13632</strain>
    </source>
</reference>